<feature type="domain" description="CYTH" evidence="1">
    <location>
        <begin position="2"/>
        <end position="151"/>
    </location>
</feature>
<name>A0ABN4BVN6_DEHRP</name>
<proteinExistence type="predicted"/>
<protein>
    <submittedName>
        <fullName evidence="2">Adenylate cyclase</fullName>
    </submittedName>
</protein>
<dbReference type="Gene3D" id="2.40.320.10">
    <property type="entry name" value="Hypothetical Protein Pfu-838710-001"/>
    <property type="match status" value="1"/>
</dbReference>
<dbReference type="PROSITE" id="PS51707">
    <property type="entry name" value="CYTH"/>
    <property type="match status" value="1"/>
</dbReference>
<dbReference type="InterPro" id="IPR012042">
    <property type="entry name" value="NeuTTM/CthTTM-like"/>
</dbReference>
<gene>
    <name evidence="2" type="ORF">DEHRE_06275</name>
</gene>
<dbReference type="PANTHER" id="PTHR40114">
    <property type="entry name" value="SLR0698 PROTEIN"/>
    <property type="match status" value="1"/>
</dbReference>
<evidence type="ECO:0000313" key="3">
    <source>
        <dbReference type="Proteomes" id="UP000018934"/>
    </source>
</evidence>
<dbReference type="EMBL" id="CP007033">
    <property type="protein sequence ID" value="AHF09723.1"/>
    <property type="molecule type" value="Genomic_DNA"/>
</dbReference>
<sequence>MGLEIERKYLVHQHLLPELKKGERMIQGYLSEKPSVRFRIKGNQMMLTIKDYYTKNRRFELETPAKEVTEDEVRKLMSLAISPPIIKTRYTVKSGQGIIWEIDVYEEENTGLITVDAEIPQEDYPLEFPEWVAGDREITGEKRYTNLNLGRKPYTTWADLAE</sequence>
<dbReference type="InterPro" id="IPR033469">
    <property type="entry name" value="CYTH-like_dom_sf"/>
</dbReference>
<dbReference type="PANTHER" id="PTHR40114:SF1">
    <property type="entry name" value="SLR0698 PROTEIN"/>
    <property type="match status" value="1"/>
</dbReference>
<organism evidence="2 3">
    <name type="scientific">Dehalobacter restrictus (strain DSM 9455 / PER-K23)</name>
    <dbReference type="NCBI Taxonomy" id="871738"/>
    <lineage>
        <taxon>Bacteria</taxon>
        <taxon>Bacillati</taxon>
        <taxon>Bacillota</taxon>
        <taxon>Clostridia</taxon>
        <taxon>Eubacteriales</taxon>
        <taxon>Desulfitobacteriaceae</taxon>
        <taxon>Dehalobacter</taxon>
    </lineage>
</organism>
<evidence type="ECO:0000259" key="1">
    <source>
        <dbReference type="PROSITE" id="PS51707"/>
    </source>
</evidence>
<reference evidence="2 3" key="1">
    <citation type="journal article" date="2013" name="Stand. Genomic Sci.">
        <title>Complete genome sequence of Dehalobacter restrictus PER-K23(T.).</title>
        <authorList>
            <person name="Kruse T."/>
            <person name="Maillard J."/>
            <person name="Goodwin L."/>
            <person name="Woyke T."/>
            <person name="Teshima H."/>
            <person name="Bruce D."/>
            <person name="Detter C."/>
            <person name="Tapia R."/>
            <person name="Han C."/>
            <person name="Huntemann M."/>
            <person name="Wei C.L."/>
            <person name="Han J."/>
            <person name="Chen A."/>
            <person name="Kyrpides N."/>
            <person name="Szeto E."/>
            <person name="Markowitz V."/>
            <person name="Ivanova N."/>
            <person name="Pagani I."/>
            <person name="Pati A."/>
            <person name="Pitluck S."/>
            <person name="Nolan M."/>
            <person name="Holliger C."/>
            <person name="Smidt H."/>
        </authorList>
    </citation>
    <scope>NUCLEOTIDE SEQUENCE [LARGE SCALE GENOMIC DNA]</scope>
    <source>
        <strain evidence="3">DSM 9455</strain>
    </source>
</reference>
<evidence type="ECO:0000313" key="2">
    <source>
        <dbReference type="EMBL" id="AHF09723.1"/>
    </source>
</evidence>
<keyword evidence="3" id="KW-1185">Reference proteome</keyword>
<dbReference type="PIRSF" id="PIRSF016487">
    <property type="entry name" value="CYTH_UCP016487"/>
    <property type="match status" value="1"/>
</dbReference>
<dbReference type="SUPFAM" id="SSF55154">
    <property type="entry name" value="CYTH-like phosphatases"/>
    <property type="match status" value="1"/>
</dbReference>
<dbReference type="SMART" id="SM01118">
    <property type="entry name" value="CYTH"/>
    <property type="match status" value="1"/>
</dbReference>
<dbReference type="Proteomes" id="UP000018934">
    <property type="component" value="Chromosome"/>
</dbReference>
<dbReference type="InterPro" id="IPR023577">
    <property type="entry name" value="CYTH_domain"/>
</dbReference>
<accession>A0ABN4BVN6</accession>